<evidence type="ECO:0000313" key="2">
    <source>
        <dbReference type="EMBL" id="ONK54864.1"/>
    </source>
</evidence>
<proteinExistence type="predicted"/>
<evidence type="ECO:0000313" key="3">
    <source>
        <dbReference type="Proteomes" id="UP000243459"/>
    </source>
</evidence>
<dbReference type="InterPro" id="IPR036249">
    <property type="entry name" value="Thioredoxin-like_sf"/>
</dbReference>
<dbReference type="CDD" id="cd02947">
    <property type="entry name" value="TRX_family"/>
    <property type="match status" value="1"/>
</dbReference>
<reference evidence="3" key="1">
    <citation type="journal article" date="2017" name="Nat. Commun.">
        <title>The asparagus genome sheds light on the origin and evolution of a young Y chromosome.</title>
        <authorList>
            <person name="Harkess A."/>
            <person name="Zhou J."/>
            <person name="Xu C."/>
            <person name="Bowers J.E."/>
            <person name="Van der Hulst R."/>
            <person name="Ayyampalayam S."/>
            <person name="Mercati F."/>
            <person name="Riccardi P."/>
            <person name="McKain M.R."/>
            <person name="Kakrana A."/>
            <person name="Tang H."/>
            <person name="Ray J."/>
            <person name="Groenendijk J."/>
            <person name="Arikit S."/>
            <person name="Mathioni S.M."/>
            <person name="Nakano M."/>
            <person name="Shan H."/>
            <person name="Telgmann-Rauber A."/>
            <person name="Kanno A."/>
            <person name="Yue Z."/>
            <person name="Chen H."/>
            <person name="Li W."/>
            <person name="Chen Y."/>
            <person name="Xu X."/>
            <person name="Zhang Y."/>
            <person name="Luo S."/>
            <person name="Chen H."/>
            <person name="Gao J."/>
            <person name="Mao Z."/>
            <person name="Pires J.C."/>
            <person name="Luo M."/>
            <person name="Kudrna D."/>
            <person name="Wing R.A."/>
            <person name="Meyers B.C."/>
            <person name="Yi K."/>
            <person name="Kong H."/>
            <person name="Lavrijsen P."/>
            <person name="Sunseri F."/>
            <person name="Falavigna A."/>
            <person name="Ye Y."/>
            <person name="Leebens-Mack J.H."/>
            <person name="Chen G."/>
        </authorList>
    </citation>
    <scope>NUCLEOTIDE SEQUENCE [LARGE SCALE GENOMIC DNA]</scope>
    <source>
        <strain evidence="3">cv. DH0086</strain>
    </source>
</reference>
<accession>A0A1R3L5H8</accession>
<organism evidence="2 3">
    <name type="scientific">Asparagus officinalis</name>
    <name type="common">Garden asparagus</name>
    <dbReference type="NCBI Taxonomy" id="4686"/>
    <lineage>
        <taxon>Eukaryota</taxon>
        <taxon>Viridiplantae</taxon>
        <taxon>Streptophyta</taxon>
        <taxon>Embryophyta</taxon>
        <taxon>Tracheophyta</taxon>
        <taxon>Spermatophyta</taxon>
        <taxon>Magnoliopsida</taxon>
        <taxon>Liliopsida</taxon>
        <taxon>Asparagales</taxon>
        <taxon>Asparagaceae</taxon>
        <taxon>Asparagoideae</taxon>
        <taxon>Asparagus</taxon>
    </lineage>
</organism>
<sequence length="140" mass="15595">MMPVCSLFQNPASIVPNSTPSPLIPSFSLPTPASNLRLLPITSDLKLGKRNRRLRAVESSGSVDEDEELCPVDCVREFYTDEEFLKILEKSKETKSLVVVDFYRTSCGSCKYIEKGFAKMCRGAGDRDDSVVFLKHNVSV</sequence>
<dbReference type="Proteomes" id="UP000243459">
    <property type="component" value="Unassembled WGS sequence"/>
</dbReference>
<name>A0A1R3L5H8_ASPOF</name>
<dbReference type="InterPro" id="IPR044176">
    <property type="entry name" value="TRL4_chloroplastic"/>
</dbReference>
<dbReference type="Pfam" id="PF00085">
    <property type="entry name" value="Thioredoxin"/>
    <property type="match status" value="1"/>
</dbReference>
<dbReference type="EMBL" id="KV864038">
    <property type="protein sequence ID" value="ONK54864.1"/>
    <property type="molecule type" value="Genomic_DNA"/>
</dbReference>
<dbReference type="GO" id="GO:0009507">
    <property type="term" value="C:chloroplast"/>
    <property type="evidence" value="ECO:0007669"/>
    <property type="project" value="TreeGrafter"/>
</dbReference>
<keyword evidence="3" id="KW-1185">Reference proteome</keyword>
<dbReference type="Gramene" id="ONK54864">
    <property type="protein sequence ID" value="ONK54864"/>
    <property type="gene ID" value="A4U43_UnF10350"/>
</dbReference>
<protein>
    <recommendedName>
        <fullName evidence="1">Thioredoxin domain-containing protein</fullName>
    </recommendedName>
</protein>
<dbReference type="SUPFAM" id="SSF52833">
    <property type="entry name" value="Thioredoxin-like"/>
    <property type="match status" value="1"/>
</dbReference>
<gene>
    <name evidence="2" type="ORF">A4U43_UnF10350</name>
</gene>
<feature type="domain" description="Thioredoxin" evidence="1">
    <location>
        <begin position="79"/>
        <end position="138"/>
    </location>
</feature>
<dbReference type="PANTHER" id="PTHR47912:SF1">
    <property type="entry name" value="THIOREDOXIN-LIKE 4, CHLOROPLASTIC"/>
    <property type="match status" value="1"/>
</dbReference>
<dbReference type="AlphaFoldDB" id="A0A1R3L5H8"/>
<dbReference type="Gene3D" id="3.40.30.10">
    <property type="entry name" value="Glutaredoxin"/>
    <property type="match status" value="1"/>
</dbReference>
<dbReference type="InterPro" id="IPR013766">
    <property type="entry name" value="Thioredoxin_domain"/>
</dbReference>
<dbReference type="PANTHER" id="PTHR47912">
    <property type="entry name" value="THIOREDOXIN-LIKE 4, CHLOROPLASTIC"/>
    <property type="match status" value="1"/>
</dbReference>
<evidence type="ECO:0000259" key="1">
    <source>
        <dbReference type="Pfam" id="PF00085"/>
    </source>
</evidence>
<dbReference type="OrthoDB" id="10263751at2759"/>